<keyword evidence="3" id="KW-1133">Transmembrane helix</keyword>
<organism evidence="4 5">
    <name type="scientific">Enteroscipio rubneri</name>
    <dbReference type="NCBI Taxonomy" id="2070686"/>
    <lineage>
        <taxon>Bacteria</taxon>
        <taxon>Bacillati</taxon>
        <taxon>Actinomycetota</taxon>
        <taxon>Coriobacteriia</taxon>
        <taxon>Eggerthellales</taxon>
        <taxon>Eggerthellaceae</taxon>
        <taxon>Enteroscipio</taxon>
    </lineage>
</organism>
<reference evidence="5" key="1">
    <citation type="submission" date="2018-01" db="EMBL/GenBank/DDBJ databases">
        <title>Rubneribacter badeniensis gen. nov., sp. nov., and Colonibacter rubneri, gen. nov., sp. nov., WGS of new members of the Eggerthellaceae.</title>
        <authorList>
            <person name="Danylec N."/>
            <person name="Stoll D.A."/>
            <person name="Doetsch A."/>
            <person name="Kulling S.E."/>
            <person name="Huch M."/>
        </authorList>
    </citation>
    <scope>NUCLEOTIDE SEQUENCE [LARGE SCALE GENOMIC DNA]</scope>
    <source>
        <strain evidence="5">ResAG-96</strain>
    </source>
</reference>
<evidence type="ECO:0000256" key="1">
    <source>
        <dbReference type="ARBA" id="ARBA00022801"/>
    </source>
</evidence>
<feature type="active site" description="Proton donor/acceptor" evidence="2">
    <location>
        <position position="143"/>
    </location>
</feature>
<keyword evidence="3" id="KW-0812">Transmembrane</keyword>
<dbReference type="AlphaFoldDB" id="A0A2K2U905"/>
<proteinExistence type="predicted"/>
<gene>
    <name evidence="4" type="ORF">C2L71_11495</name>
</gene>
<protein>
    <submittedName>
        <fullName evidence="4">Class B sortase</fullName>
    </submittedName>
</protein>
<dbReference type="Pfam" id="PF04203">
    <property type="entry name" value="Sortase"/>
    <property type="match status" value="1"/>
</dbReference>
<dbReference type="Gene3D" id="2.40.260.10">
    <property type="entry name" value="Sortase"/>
    <property type="match status" value="1"/>
</dbReference>
<dbReference type="InterPro" id="IPR023365">
    <property type="entry name" value="Sortase_dom-sf"/>
</dbReference>
<evidence type="ECO:0000313" key="5">
    <source>
        <dbReference type="Proteomes" id="UP000236197"/>
    </source>
</evidence>
<dbReference type="Proteomes" id="UP000236197">
    <property type="component" value="Unassembled WGS sequence"/>
</dbReference>
<dbReference type="InterPro" id="IPR005754">
    <property type="entry name" value="Sortase"/>
</dbReference>
<dbReference type="CDD" id="cd05826">
    <property type="entry name" value="Sortase_B"/>
    <property type="match status" value="1"/>
</dbReference>
<dbReference type="EMBL" id="PPEK01000022">
    <property type="protein sequence ID" value="PNV66764.1"/>
    <property type="molecule type" value="Genomic_DNA"/>
</dbReference>
<evidence type="ECO:0000313" key="4">
    <source>
        <dbReference type="EMBL" id="PNV66764.1"/>
    </source>
</evidence>
<accession>A0A2K2U905</accession>
<dbReference type="InterPro" id="IPR009835">
    <property type="entry name" value="SrtB"/>
</dbReference>
<dbReference type="SUPFAM" id="SSF63817">
    <property type="entry name" value="Sortase"/>
    <property type="match status" value="1"/>
</dbReference>
<comment type="caution">
    <text evidence="4">The sequence shown here is derived from an EMBL/GenBank/DDBJ whole genome shotgun (WGS) entry which is preliminary data.</text>
</comment>
<evidence type="ECO:0000256" key="3">
    <source>
        <dbReference type="SAM" id="Phobius"/>
    </source>
</evidence>
<sequence length="264" mass="28940">MASGKARNRATVVVLVVLVVVLALGAAGAVGFLVWQQQSAAAALREAKEAPLPAAEPLYEPEEDSLPLNPIDFEELRQENPDLYAWVYVPNTNVNLPVARREGDDLFYLDHDRHGAYDATGTVFSQAANTADFSDPVTVLYGHNMANGAMFATLHDFSDPAFFAENELFYVYVPGHILTYRVVAAFNYDDRHILYSFGFADAAVREGYFASVLAPEDPQANVREGVVLDADSRIVQLSTCRSAYADDPVRYLVTGVLVDDQPTT</sequence>
<name>A0A2K2U905_9ACTN</name>
<dbReference type="GO" id="GO:0016787">
    <property type="term" value="F:hydrolase activity"/>
    <property type="evidence" value="ECO:0007669"/>
    <property type="project" value="UniProtKB-KW"/>
</dbReference>
<evidence type="ECO:0000256" key="2">
    <source>
        <dbReference type="PIRSR" id="PIRSR605754-1"/>
    </source>
</evidence>
<dbReference type="OrthoDB" id="3172795at2"/>
<keyword evidence="1" id="KW-0378">Hydrolase</keyword>
<feature type="active site" description="Acyl-thioester intermediate" evidence="2">
    <location>
        <position position="240"/>
    </location>
</feature>
<keyword evidence="5" id="KW-1185">Reference proteome</keyword>
<keyword evidence="3" id="KW-0472">Membrane</keyword>
<dbReference type="RefSeq" id="WP_103265904.1">
    <property type="nucleotide sequence ID" value="NZ_CABMLE010000022.1"/>
</dbReference>
<feature type="transmembrane region" description="Helical" evidence="3">
    <location>
        <begin position="12"/>
        <end position="35"/>
    </location>
</feature>